<evidence type="ECO:0000313" key="1">
    <source>
        <dbReference type="EMBL" id="QDY51642.1"/>
    </source>
</evidence>
<gene>
    <name evidence="1" type="ORF">1_27</name>
</gene>
<reference evidence="1" key="1">
    <citation type="submission" date="2018-11" db="EMBL/GenBank/DDBJ databases">
        <title>A distinct lineage of giant viruses engineers rhodopsin photosystems in predatory marine eukaryotes.</title>
        <authorList>
            <person name="Needham D.M."/>
            <person name="Yoshizawa S."/>
            <person name="Hosaka T."/>
            <person name="Poirier C."/>
            <person name="Choi C.-J."/>
            <person name="Hehenberger E."/>
            <person name="Irwin N.A.T."/>
            <person name="Wilken S."/>
            <person name="Yung C.-M."/>
            <person name="Bachy C."/>
            <person name="Kurihara R."/>
            <person name="Nakajima Y."/>
            <person name="Kojima K."/>
            <person name="Kimura-Someya T."/>
            <person name="Leonard G."/>
            <person name="Malmstrom R.R."/>
            <person name="Mende D."/>
            <person name="Olson D.K."/>
            <person name="Sudo Y."/>
            <person name="Sudek S."/>
            <person name="Richards T.A."/>
            <person name="DeLong E.F."/>
            <person name="Keeling P.J."/>
            <person name="Santoro A.E."/>
            <person name="Shirouzu M."/>
            <person name="Iwasaki W."/>
            <person name="Worden A.Z."/>
        </authorList>
    </citation>
    <scope>NUCLEOTIDE SEQUENCE</scope>
</reference>
<name>A0A5B8IHC0_9VIRU</name>
<protein>
    <submittedName>
        <fullName evidence="1">Uncharacterized protein</fullName>
    </submittedName>
</protein>
<dbReference type="EMBL" id="MK250085">
    <property type="protein sequence ID" value="QDY51642.1"/>
    <property type="molecule type" value="Genomic_DNA"/>
</dbReference>
<proteinExistence type="predicted"/>
<sequence length="133" mass="15762">MSEIKFDATKCETLTQSVQERIDGWEVIEDSIEEDGCDSYGFLYWAECKNRWSGRLHEVDFEKNKDVNDLFQSVLTNGWNIIKYEEDVYNKYEKLLQEKNVDIEYTDKGDIDLQGFTIHFTEESLKKLFYGNT</sequence>
<accession>A0A5B8IHC0</accession>
<organism evidence="1">
    <name type="scientific">Mimiviridae sp. ChoanoV1</name>
    <dbReference type="NCBI Taxonomy" id="2596887"/>
    <lineage>
        <taxon>Viruses</taxon>
        <taxon>Varidnaviria</taxon>
        <taxon>Bamfordvirae</taxon>
        <taxon>Nucleocytoviricota</taxon>
        <taxon>Megaviricetes</taxon>
        <taxon>Imitervirales</taxon>
        <taxon>Schizomimiviridae</taxon>
    </lineage>
</organism>